<dbReference type="Pfam" id="PF07859">
    <property type="entry name" value="Abhydrolase_3"/>
    <property type="match status" value="1"/>
</dbReference>
<feature type="active site" evidence="3">
    <location>
        <position position="106"/>
    </location>
</feature>
<evidence type="ECO:0000256" key="1">
    <source>
        <dbReference type="ARBA" id="ARBA00010515"/>
    </source>
</evidence>
<dbReference type="PANTHER" id="PTHR48081:SF8">
    <property type="entry name" value="ALPHA_BETA HYDROLASE FOLD-3 DOMAIN-CONTAINING PROTEIN-RELATED"/>
    <property type="match status" value="1"/>
</dbReference>
<comment type="caution">
    <text evidence="5">The sequence shown here is derived from an EMBL/GenBank/DDBJ whole genome shotgun (WGS) entry which is preliminary data.</text>
</comment>
<dbReference type="SUPFAM" id="SSF53474">
    <property type="entry name" value="alpha/beta-Hydrolases"/>
    <property type="match status" value="1"/>
</dbReference>
<protein>
    <submittedName>
        <fullName evidence="5">Alpha/beta hydrolase</fullName>
    </submittedName>
</protein>
<evidence type="ECO:0000259" key="4">
    <source>
        <dbReference type="Pfam" id="PF07859"/>
    </source>
</evidence>
<dbReference type="Proteomes" id="UP001595884">
    <property type="component" value="Unassembled WGS sequence"/>
</dbReference>
<dbReference type="InterPro" id="IPR050300">
    <property type="entry name" value="GDXG_lipolytic_enzyme"/>
</dbReference>
<dbReference type="Gene3D" id="3.40.50.1820">
    <property type="entry name" value="alpha/beta hydrolase"/>
    <property type="match status" value="1"/>
</dbReference>
<dbReference type="PROSITE" id="PS01174">
    <property type="entry name" value="LIPASE_GDXG_SER"/>
    <property type="match status" value="1"/>
</dbReference>
<accession>A0ABV9MHZ0</accession>
<comment type="similarity">
    <text evidence="1">Belongs to the 'GDXG' lipolytic enzyme family.</text>
</comment>
<organism evidence="5 6">
    <name type="scientific">Glutamicibacter bergerei</name>
    <dbReference type="NCBI Taxonomy" id="256702"/>
    <lineage>
        <taxon>Bacteria</taxon>
        <taxon>Bacillati</taxon>
        <taxon>Actinomycetota</taxon>
        <taxon>Actinomycetes</taxon>
        <taxon>Micrococcales</taxon>
        <taxon>Micrococcaceae</taxon>
        <taxon>Glutamicibacter</taxon>
    </lineage>
</organism>
<dbReference type="PANTHER" id="PTHR48081">
    <property type="entry name" value="AB HYDROLASE SUPERFAMILY PROTEIN C4A8.06C"/>
    <property type="match status" value="1"/>
</dbReference>
<evidence type="ECO:0000313" key="5">
    <source>
        <dbReference type="EMBL" id="MFC4715492.1"/>
    </source>
</evidence>
<evidence type="ECO:0000313" key="6">
    <source>
        <dbReference type="Proteomes" id="UP001595884"/>
    </source>
</evidence>
<dbReference type="InterPro" id="IPR033140">
    <property type="entry name" value="Lipase_GDXG_put_SER_AS"/>
</dbReference>
<evidence type="ECO:0000256" key="3">
    <source>
        <dbReference type="PROSITE-ProRule" id="PRU10038"/>
    </source>
</evidence>
<dbReference type="GO" id="GO:0016787">
    <property type="term" value="F:hydrolase activity"/>
    <property type="evidence" value="ECO:0007669"/>
    <property type="project" value="UniProtKB-KW"/>
</dbReference>
<dbReference type="InterPro" id="IPR029058">
    <property type="entry name" value="AB_hydrolase_fold"/>
</dbReference>
<name>A0ABV9MHZ0_9MICC</name>
<evidence type="ECO:0000256" key="2">
    <source>
        <dbReference type="ARBA" id="ARBA00022801"/>
    </source>
</evidence>
<dbReference type="InterPro" id="IPR013094">
    <property type="entry name" value="AB_hydrolase_3"/>
</dbReference>
<dbReference type="InterPro" id="IPR002168">
    <property type="entry name" value="Lipase_GDXG_HIS_AS"/>
</dbReference>
<keyword evidence="2 5" id="KW-0378">Hydrolase</keyword>
<dbReference type="PROSITE" id="PS01173">
    <property type="entry name" value="LIPASE_GDXG_HIS"/>
    <property type="match status" value="1"/>
</dbReference>
<dbReference type="EMBL" id="JBHSHE010000019">
    <property type="protein sequence ID" value="MFC4715492.1"/>
    <property type="molecule type" value="Genomic_DNA"/>
</dbReference>
<sequence>MITRFEGWPTVFEIREPYQTREQSRPLVVYVHGGAFTFGDLESHDRTCRRLAVHGDVNVMAVDFRLAPEHPAPAAIEDVVDVLRWASNEQSQINQPTIPVALAGDSSGGLIAALAANEYISTGGHVSAVLLACPNTDLTLSSPSIRSKGQGWGLSSADLRWFIQQWVQDLEPETLEKYSPLHVELRALPTTMIAIAEHDPLHDEGAELAKKLNLLGVDVQLLDHEGLVHGFLSLDEVSTAAEVAGTKMFTLFGQVLHDQLSRSLPRNRGR</sequence>
<feature type="domain" description="Alpha/beta hydrolase fold-3" evidence="4">
    <location>
        <begin position="28"/>
        <end position="232"/>
    </location>
</feature>
<reference evidence="6" key="1">
    <citation type="journal article" date="2019" name="Int. J. Syst. Evol. Microbiol.">
        <title>The Global Catalogue of Microorganisms (GCM) 10K type strain sequencing project: providing services to taxonomists for standard genome sequencing and annotation.</title>
        <authorList>
            <consortium name="The Broad Institute Genomics Platform"/>
            <consortium name="The Broad Institute Genome Sequencing Center for Infectious Disease"/>
            <person name="Wu L."/>
            <person name="Ma J."/>
        </authorList>
    </citation>
    <scope>NUCLEOTIDE SEQUENCE [LARGE SCALE GENOMIC DNA]</scope>
    <source>
        <strain evidence="6">CGMCC 1.12849</strain>
    </source>
</reference>
<proteinExistence type="inferred from homology"/>
<gene>
    <name evidence="5" type="ORF">ACFO7V_04995</name>
</gene>
<dbReference type="RefSeq" id="WP_346058923.1">
    <property type="nucleotide sequence ID" value="NZ_BAAAVQ010000016.1"/>
</dbReference>
<keyword evidence="6" id="KW-1185">Reference proteome</keyword>